<keyword evidence="1" id="KW-0472">Membrane</keyword>
<dbReference type="AlphaFoldDB" id="A0AAP2CFG3"/>
<keyword evidence="1" id="KW-0812">Transmembrane</keyword>
<dbReference type="SUPFAM" id="SSF55874">
    <property type="entry name" value="ATPase domain of HSP90 chaperone/DNA topoisomerase II/histidine kinase"/>
    <property type="match status" value="1"/>
</dbReference>
<comment type="caution">
    <text evidence="3">The sequence shown here is derived from an EMBL/GenBank/DDBJ whole genome shotgun (WGS) entry which is preliminary data.</text>
</comment>
<dbReference type="Proteomes" id="UP001319104">
    <property type="component" value="Unassembled WGS sequence"/>
</dbReference>
<feature type="transmembrane region" description="Helical" evidence="1">
    <location>
        <begin position="135"/>
        <end position="152"/>
    </location>
</feature>
<dbReference type="Gene3D" id="3.30.565.10">
    <property type="entry name" value="Histidine kinase-like ATPase, C-terminal domain"/>
    <property type="match status" value="1"/>
</dbReference>
<dbReference type="PANTHER" id="PTHR34220:SF7">
    <property type="entry name" value="SENSOR HISTIDINE KINASE YPDA"/>
    <property type="match status" value="1"/>
</dbReference>
<feature type="transmembrane region" description="Helical" evidence="1">
    <location>
        <begin position="72"/>
        <end position="91"/>
    </location>
</feature>
<dbReference type="InterPro" id="IPR036890">
    <property type="entry name" value="HATPase_C_sf"/>
</dbReference>
<evidence type="ECO:0000313" key="3">
    <source>
        <dbReference type="EMBL" id="MBS9523593.1"/>
    </source>
</evidence>
<dbReference type="InterPro" id="IPR010559">
    <property type="entry name" value="Sig_transdc_His_kin_internal"/>
</dbReference>
<name>A0AAP2CFG3_9BACT</name>
<reference evidence="3 4" key="1">
    <citation type="submission" date="2021-05" db="EMBL/GenBank/DDBJ databases">
        <authorList>
            <person name="Zhang Z.D."/>
            <person name="Osman G."/>
        </authorList>
    </citation>
    <scope>NUCLEOTIDE SEQUENCE [LARGE SCALE GENOMIC DNA]</scope>
    <source>
        <strain evidence="3 4">KCTC 32217</strain>
    </source>
</reference>
<keyword evidence="1" id="KW-1133">Transmembrane helix</keyword>
<protein>
    <submittedName>
        <fullName evidence="3">Histidine kinase</fullName>
    </submittedName>
</protein>
<dbReference type="Pfam" id="PF06580">
    <property type="entry name" value="His_kinase"/>
    <property type="match status" value="1"/>
</dbReference>
<evidence type="ECO:0000313" key="4">
    <source>
        <dbReference type="Proteomes" id="UP001319104"/>
    </source>
</evidence>
<accession>A0AAP2CFG3</accession>
<keyword evidence="3" id="KW-0808">Transferase</keyword>
<keyword evidence="4" id="KW-1185">Reference proteome</keyword>
<evidence type="ECO:0000259" key="2">
    <source>
        <dbReference type="Pfam" id="PF06580"/>
    </source>
</evidence>
<proteinExistence type="predicted"/>
<feature type="domain" description="Signal transduction histidine kinase internal region" evidence="2">
    <location>
        <begin position="169"/>
        <end position="245"/>
    </location>
</feature>
<dbReference type="EMBL" id="JAHCMY010000002">
    <property type="protein sequence ID" value="MBS9523593.1"/>
    <property type="molecule type" value="Genomic_DNA"/>
</dbReference>
<sequence>MKKLVNKYSKFMQVILFAGIFLLIWALDSRRLESPLLNDVVIFYTVITFFTVWFNYFILSTIIFKIKIPFKWPLFIIVIVLLYFCSLYTLTTPLKFMHFRYPDHQKIKFLYEGLYITSYKRLLSLRGSSFLAEQLYFFLFLFFAGSMVFRYIESMKKVTDLELKNANQQLDLLKSQIHPEFLLNTLNNLQQLTKENGKAGDVIGKLSDLMGFTLYQSKTELIPLKVELKYLEDYIELEKIRHHDHVEIDYDFSTIDNEETQLAPLLFINFIENAFKHGVNKTRGKSWVKIKLVQEANFIRFEVTNSKPKLQRTTRQSGGKGLDNITRRLMLLYPDKHQLNIENVEELYSVQLEINLA</sequence>
<dbReference type="RefSeq" id="WP_213944479.1">
    <property type="nucleotide sequence ID" value="NZ_JAHCMY010000002.1"/>
</dbReference>
<evidence type="ECO:0000256" key="1">
    <source>
        <dbReference type="SAM" id="Phobius"/>
    </source>
</evidence>
<organism evidence="3 4">
    <name type="scientific">Litoribacter ruber</name>
    <dbReference type="NCBI Taxonomy" id="702568"/>
    <lineage>
        <taxon>Bacteria</taxon>
        <taxon>Pseudomonadati</taxon>
        <taxon>Bacteroidota</taxon>
        <taxon>Cytophagia</taxon>
        <taxon>Cytophagales</taxon>
        <taxon>Cyclobacteriaceae</taxon>
        <taxon>Litoribacter</taxon>
    </lineage>
</organism>
<dbReference type="GO" id="GO:0016020">
    <property type="term" value="C:membrane"/>
    <property type="evidence" value="ECO:0007669"/>
    <property type="project" value="InterPro"/>
</dbReference>
<keyword evidence="3" id="KW-0418">Kinase</keyword>
<dbReference type="PANTHER" id="PTHR34220">
    <property type="entry name" value="SENSOR HISTIDINE KINASE YPDA"/>
    <property type="match status" value="1"/>
</dbReference>
<feature type="transmembrane region" description="Helical" evidence="1">
    <location>
        <begin position="41"/>
        <end position="60"/>
    </location>
</feature>
<gene>
    <name evidence="3" type="ORF">KI659_06135</name>
</gene>
<dbReference type="InterPro" id="IPR050640">
    <property type="entry name" value="Bact_2-comp_sensor_kinase"/>
</dbReference>
<dbReference type="GO" id="GO:0000155">
    <property type="term" value="F:phosphorelay sensor kinase activity"/>
    <property type="evidence" value="ECO:0007669"/>
    <property type="project" value="InterPro"/>
</dbReference>